<dbReference type="EMBL" id="JMIY01000001">
    <property type="protein sequence ID" value="KCZ73056.1"/>
    <property type="molecule type" value="Genomic_DNA"/>
</dbReference>
<evidence type="ECO:0000256" key="1">
    <source>
        <dbReference type="ARBA" id="ARBA00001619"/>
    </source>
</evidence>
<dbReference type="SMART" id="SM00881">
    <property type="entry name" value="CoA_binding"/>
    <property type="match status" value="1"/>
</dbReference>
<dbReference type="GO" id="GO:0043758">
    <property type="term" value="F:acetate-CoA ligase (ADP-forming) activity"/>
    <property type="evidence" value="ECO:0007669"/>
    <property type="project" value="UniProtKB-EC"/>
</dbReference>
<dbReference type="PANTHER" id="PTHR43334">
    <property type="entry name" value="ACETATE--COA LIGASE [ADP-FORMING]"/>
    <property type="match status" value="1"/>
</dbReference>
<dbReference type="GO" id="GO:0046872">
    <property type="term" value="F:metal ion binding"/>
    <property type="evidence" value="ECO:0007669"/>
    <property type="project" value="InterPro"/>
</dbReference>
<reference evidence="8 9" key="1">
    <citation type="journal article" date="2013" name="Nature">
        <title>Anaerobic oxidation of methane coupled to nitrate reduction in a novel archaeal lineage.</title>
        <authorList>
            <person name="Haroon M.F."/>
            <person name="Hu S."/>
            <person name="Shi Y."/>
            <person name="Imelfort M."/>
            <person name="Keller J."/>
            <person name="Hugenholtz P."/>
            <person name="Yuan Z."/>
            <person name="Tyson G.W."/>
        </authorList>
    </citation>
    <scope>NUCLEOTIDE SEQUENCE [LARGE SCALE GENOMIC DNA]</scope>
    <source>
        <strain evidence="8 9">ANME-2d</strain>
    </source>
</reference>
<evidence type="ECO:0000313" key="8">
    <source>
        <dbReference type="EMBL" id="KCZ73056.1"/>
    </source>
</evidence>
<dbReference type="SUPFAM" id="SSF51735">
    <property type="entry name" value="NAD(P)-binding Rossmann-fold domains"/>
    <property type="match status" value="1"/>
</dbReference>
<dbReference type="SUPFAM" id="SSF52210">
    <property type="entry name" value="Succinyl-CoA synthetase domains"/>
    <property type="match status" value="1"/>
</dbReference>
<dbReference type="PROSITE" id="PS50975">
    <property type="entry name" value="ATP_GRASP"/>
    <property type="match status" value="1"/>
</dbReference>
<keyword evidence="5 6" id="KW-0067">ATP-binding</keyword>
<dbReference type="InterPro" id="IPR036291">
    <property type="entry name" value="NAD(P)-bd_dom_sf"/>
</dbReference>
<evidence type="ECO:0000256" key="2">
    <source>
        <dbReference type="ARBA" id="ARBA00012957"/>
    </source>
</evidence>
<dbReference type="Gene3D" id="3.30.1490.20">
    <property type="entry name" value="ATP-grasp fold, A domain"/>
    <property type="match status" value="1"/>
</dbReference>
<dbReference type="PANTHER" id="PTHR43334:SF1">
    <property type="entry name" value="3-HYDROXYPROPIONATE--COA LIGASE [ADP-FORMING]"/>
    <property type="match status" value="1"/>
</dbReference>
<accession>A0A062V1T8</accession>
<comment type="catalytic activity">
    <reaction evidence="1">
        <text>acetate + ATP + CoA = acetyl-CoA + ADP + phosphate</text>
        <dbReference type="Rhea" id="RHEA:15081"/>
        <dbReference type="ChEBI" id="CHEBI:30089"/>
        <dbReference type="ChEBI" id="CHEBI:30616"/>
        <dbReference type="ChEBI" id="CHEBI:43474"/>
        <dbReference type="ChEBI" id="CHEBI:57287"/>
        <dbReference type="ChEBI" id="CHEBI:57288"/>
        <dbReference type="ChEBI" id="CHEBI:456216"/>
        <dbReference type="EC" id="6.2.1.13"/>
    </reaction>
</comment>
<feature type="domain" description="ATP-grasp" evidence="7">
    <location>
        <begin position="8"/>
        <end position="59"/>
    </location>
</feature>
<dbReference type="Pfam" id="PF13607">
    <property type="entry name" value="Succ_CoA_lig"/>
    <property type="match status" value="1"/>
</dbReference>
<dbReference type="GO" id="GO:0005524">
    <property type="term" value="F:ATP binding"/>
    <property type="evidence" value="ECO:0007669"/>
    <property type="project" value="UniProtKB-UniRule"/>
</dbReference>
<comment type="caution">
    <text evidence="8">The sequence shown here is derived from an EMBL/GenBank/DDBJ whole genome shotgun (WGS) entry which is preliminary data.</text>
</comment>
<proteinExistence type="predicted"/>
<dbReference type="EC" id="6.2.1.13" evidence="2"/>
<dbReference type="Proteomes" id="UP000027153">
    <property type="component" value="Unassembled WGS sequence"/>
</dbReference>
<dbReference type="InterPro" id="IPR013815">
    <property type="entry name" value="ATP_grasp_subdomain_1"/>
</dbReference>
<keyword evidence="4 6" id="KW-0547">Nucleotide-binding</keyword>
<gene>
    <name evidence="8" type="ORF">ANME2D_00115</name>
</gene>
<dbReference type="Gene3D" id="3.40.50.720">
    <property type="entry name" value="NAD(P)-binding Rossmann-like Domain"/>
    <property type="match status" value="1"/>
</dbReference>
<dbReference type="Gene3D" id="3.40.50.261">
    <property type="entry name" value="Succinyl-CoA synthetase domains"/>
    <property type="match status" value="1"/>
</dbReference>
<dbReference type="Gene3D" id="3.30.470.20">
    <property type="entry name" value="ATP-grasp fold, B domain"/>
    <property type="match status" value="1"/>
</dbReference>
<organism evidence="8 9">
    <name type="scientific">Candidatus Methanoperedens nitratireducens</name>
    <dbReference type="NCBI Taxonomy" id="1392998"/>
    <lineage>
        <taxon>Archaea</taxon>
        <taxon>Methanobacteriati</taxon>
        <taxon>Methanobacteriota</taxon>
        <taxon>Stenosarchaea group</taxon>
        <taxon>Methanomicrobia</taxon>
        <taxon>Methanosarcinales</taxon>
        <taxon>ANME-2 cluster</taxon>
        <taxon>Candidatus Methanoperedentaceae</taxon>
        <taxon>Candidatus Methanoperedens</taxon>
    </lineage>
</organism>
<keyword evidence="9" id="KW-1185">Reference proteome</keyword>
<sequence>MLSEAEGYGLLKRHDIPVPEYKIVNNADEAVRIAEKMGYPVVAKIVSLQVVHKSDAGGVVTGIKNKDEVKNAFETIIQNVKKNVPDADITGIIIEKEMPSGLELIIGGKTDPSFGKVITFGLGGKLVEIMRDVSLKVLPIGEDEIEKMIREIKGYILIKGYRGEPPRDEKVLTEIIGKVSELFYESNKLVEFDINPLILYEKGACAVDARIYEGDEVTEPGEKIEKEVQAGIFYPGSIAAAGASSDPKKIGYAVFRNLLDFPGRLYPVNPKRKEILGREAYPSLIAIPDSVDLAIITVPAPVVPEVIEEAGKKGVKLAVVISAGFKETGEEGRILEDKVLQIARKYGIRMVGPNCLGIILPHKRINATFDPASPRPGRLAFISQSGATITTAVDWSLQEDIDIGFSAIISVGNQADLGFDEFLKFARDDADTKAIILYIEEIKNGRAFMRAVREVTWNKPVIAIKSLSDK</sequence>
<evidence type="ECO:0000256" key="3">
    <source>
        <dbReference type="ARBA" id="ARBA00022598"/>
    </source>
</evidence>
<dbReference type="InterPro" id="IPR051538">
    <property type="entry name" value="Acyl-CoA_Synth/Transferase"/>
</dbReference>
<name>A0A062V1T8_9EURY</name>
<evidence type="ECO:0000256" key="5">
    <source>
        <dbReference type="ARBA" id="ARBA00022840"/>
    </source>
</evidence>
<dbReference type="PATRIC" id="fig|1392998.3.peg.476"/>
<dbReference type="Pfam" id="PF13380">
    <property type="entry name" value="CoA_binding_2"/>
    <property type="match status" value="1"/>
</dbReference>
<dbReference type="InterPro" id="IPR032875">
    <property type="entry name" value="Succ_CoA_lig_flav_dom"/>
</dbReference>
<evidence type="ECO:0000313" key="9">
    <source>
        <dbReference type="Proteomes" id="UP000027153"/>
    </source>
</evidence>
<dbReference type="InterPro" id="IPR016102">
    <property type="entry name" value="Succinyl-CoA_synth-like"/>
</dbReference>
<evidence type="ECO:0000256" key="4">
    <source>
        <dbReference type="ARBA" id="ARBA00022741"/>
    </source>
</evidence>
<dbReference type="InterPro" id="IPR011761">
    <property type="entry name" value="ATP-grasp"/>
</dbReference>
<dbReference type="SUPFAM" id="SSF56059">
    <property type="entry name" value="Glutathione synthetase ATP-binding domain-like"/>
    <property type="match status" value="1"/>
</dbReference>
<dbReference type="FunFam" id="3.30.1490.20:FF:000020">
    <property type="entry name" value="Protein lysine acetyltransferase"/>
    <property type="match status" value="1"/>
</dbReference>
<keyword evidence="3" id="KW-0436">Ligase</keyword>
<evidence type="ECO:0000259" key="7">
    <source>
        <dbReference type="PROSITE" id="PS50975"/>
    </source>
</evidence>
<dbReference type="AlphaFoldDB" id="A0A062V1T8"/>
<protein>
    <recommendedName>
        <fullName evidence="2">acetate--CoA ligase (ADP-forming)</fullName>
        <ecNumber evidence="2">6.2.1.13</ecNumber>
    </recommendedName>
</protein>
<evidence type="ECO:0000256" key="6">
    <source>
        <dbReference type="PROSITE-ProRule" id="PRU00409"/>
    </source>
</evidence>
<dbReference type="Pfam" id="PF13549">
    <property type="entry name" value="ATP-grasp_5"/>
    <property type="match status" value="1"/>
</dbReference>
<dbReference type="InterPro" id="IPR003781">
    <property type="entry name" value="CoA-bd"/>
</dbReference>